<comment type="caution">
    <text evidence="1">The sequence shown here is derived from an EMBL/GenBank/DDBJ whole genome shotgun (WGS) entry which is preliminary data.</text>
</comment>
<proteinExistence type="predicted"/>
<evidence type="ECO:0000313" key="2">
    <source>
        <dbReference type="Proteomes" id="UP000285710"/>
    </source>
</evidence>
<reference evidence="1 2" key="2">
    <citation type="submission" date="2019-01" db="EMBL/GenBank/DDBJ databases">
        <authorList>
            <person name="Li Y."/>
        </authorList>
    </citation>
    <scope>NUCLEOTIDE SEQUENCE [LARGE SCALE GENOMIC DNA]</scope>
    <source>
        <strain evidence="1 2">2D-5</strain>
    </source>
</reference>
<evidence type="ECO:0000313" key="1">
    <source>
        <dbReference type="EMBL" id="RWR04478.1"/>
    </source>
</evidence>
<sequence>MHKPNFTEVNTLATKLAQPIERKRGPSAARIALLAEREAYRKRVPIAAHRAREAIRDFEAVNPGMLIEQIDTDTLGRLSANYCVNKAEMRLGFIPAYVREQGRRWNQ</sequence>
<protein>
    <submittedName>
        <fullName evidence="1">Uncharacterized protein</fullName>
    </submittedName>
</protein>
<dbReference type="RefSeq" id="WP_128271065.1">
    <property type="nucleotide sequence ID" value="NZ_SAUW01000051.1"/>
</dbReference>
<dbReference type="AlphaFoldDB" id="A0A443IJF7"/>
<organism evidence="1 2">
    <name type="scientific">Paenirhodobacter populi</name>
    <dbReference type="NCBI Taxonomy" id="2306993"/>
    <lineage>
        <taxon>Bacteria</taxon>
        <taxon>Pseudomonadati</taxon>
        <taxon>Pseudomonadota</taxon>
        <taxon>Alphaproteobacteria</taxon>
        <taxon>Rhodobacterales</taxon>
        <taxon>Rhodobacter group</taxon>
        <taxon>Paenirhodobacter</taxon>
    </lineage>
</organism>
<gene>
    <name evidence="1" type="ORF">D2T33_20985</name>
</gene>
<keyword evidence="2" id="KW-1185">Reference proteome</keyword>
<accession>A0A443IJF7</accession>
<dbReference type="Proteomes" id="UP000285710">
    <property type="component" value="Unassembled WGS sequence"/>
</dbReference>
<name>A0A443IJF7_9RHOB</name>
<dbReference type="EMBL" id="SAUW01000051">
    <property type="protein sequence ID" value="RWR04478.1"/>
    <property type="molecule type" value="Genomic_DNA"/>
</dbReference>
<reference evidence="1 2" key="1">
    <citation type="submission" date="2019-01" db="EMBL/GenBank/DDBJ databases">
        <title>Sinorhodobacter populi sp. nov. isolated from the symptomatic bark tissue of Populus euramericana canker.</title>
        <authorList>
            <person name="Xu G."/>
        </authorList>
    </citation>
    <scope>NUCLEOTIDE SEQUENCE [LARGE SCALE GENOMIC DNA]</scope>
    <source>
        <strain evidence="1 2">2D-5</strain>
    </source>
</reference>